<comment type="caution">
    <text evidence="6">The sequence shown here is derived from an EMBL/GenBank/DDBJ whole genome shotgun (WGS) entry which is preliminary data.</text>
</comment>
<feature type="compositionally biased region" description="Low complexity" evidence="1">
    <location>
        <begin position="91"/>
        <end position="100"/>
    </location>
</feature>
<dbReference type="RefSeq" id="WP_385962430.1">
    <property type="nucleotide sequence ID" value="NZ_JBHSOG010000125.1"/>
</dbReference>
<evidence type="ECO:0000313" key="6">
    <source>
        <dbReference type="EMBL" id="MFC5772380.1"/>
    </source>
</evidence>
<keyword evidence="7" id="KW-1185">Reference proteome</keyword>
<feature type="region of interest" description="Disordered" evidence="1">
    <location>
        <begin position="76"/>
        <end position="111"/>
    </location>
</feature>
<protein>
    <submittedName>
        <fullName evidence="6">IS66 family transposase</fullName>
    </submittedName>
</protein>
<dbReference type="InterPro" id="IPR024474">
    <property type="entry name" value="Znf_dom_IS66"/>
</dbReference>
<accession>A0ABW1AYR7</accession>
<dbReference type="PANTHER" id="PTHR33678">
    <property type="entry name" value="BLL1576 PROTEIN"/>
    <property type="match status" value="1"/>
</dbReference>
<evidence type="ECO:0000259" key="5">
    <source>
        <dbReference type="Pfam" id="PF13817"/>
    </source>
</evidence>
<sequence length="519" mass="57626">MDARQAALQKAFDARELERQRAFDAREAELHKAFEARILELYEQLRLARRRMFGPSSESHAGQGWLFDEAEALVESAPEAGDTATLPPPATETTGETPADTGKKKARGKRKPLPVELPRIDVVHDVPEAERTCACGTPMVEIGQDVSEQLDIVPMQVRVLRHIRKRYGCPQGDQAPVTARAPAQVLPKSNASNDLLAMLLVTKYVDGLPLARFEYVLARAGVLVPRQTLARWVIGTARALQPLANLMRDVLLGHDVIHMDETPVQVLKEPGRAATSKSQMWVQRGGPPGKPVVLFEYDPSRAQAVPLRLLEGWKGHLMADGLESYGAISFTEGVTRLGCWVHARRRFVDAGKVLPAGKRGRAHEALALISKLYAIEKDARGLNDAERLVLRQSRSRAVIDELRRWLDQALPTVPPTSVLGGALGYLHRQWPRLIRYLERGDLPIDNNPAENAIRPFVIGRKAWLFSDTQAGARASALLYSLVETAKANGFEPYLWLRHVLRALPAATTVEHFEALLPWN</sequence>
<feature type="domain" description="Transposase IS66 central" evidence="2">
    <location>
        <begin position="188"/>
        <end position="473"/>
    </location>
</feature>
<dbReference type="Pfam" id="PF13007">
    <property type="entry name" value="LZ_Tnp_IS66"/>
    <property type="match status" value="1"/>
</dbReference>
<dbReference type="InterPro" id="IPR024463">
    <property type="entry name" value="Transposase_TnpC_homeodom"/>
</dbReference>
<evidence type="ECO:0000259" key="2">
    <source>
        <dbReference type="Pfam" id="PF03050"/>
    </source>
</evidence>
<dbReference type="Pfam" id="PF03050">
    <property type="entry name" value="DDE_Tnp_IS66"/>
    <property type="match status" value="1"/>
</dbReference>
<gene>
    <name evidence="6" type="ORF">ACFPTN_23655</name>
</gene>
<dbReference type="Proteomes" id="UP001595974">
    <property type="component" value="Unassembled WGS sequence"/>
</dbReference>
<dbReference type="NCBIfam" id="NF033517">
    <property type="entry name" value="transpos_IS66"/>
    <property type="match status" value="1"/>
</dbReference>
<dbReference type="PANTHER" id="PTHR33678:SF1">
    <property type="entry name" value="BLL1576 PROTEIN"/>
    <property type="match status" value="1"/>
</dbReference>
<evidence type="ECO:0000256" key="1">
    <source>
        <dbReference type="SAM" id="MobiDB-lite"/>
    </source>
</evidence>
<proteinExistence type="predicted"/>
<feature type="domain" description="Transposase TnpC homeodomain" evidence="4">
    <location>
        <begin position="40"/>
        <end position="122"/>
    </location>
</feature>
<reference evidence="7" key="1">
    <citation type="journal article" date="2019" name="Int. J. Syst. Evol. Microbiol.">
        <title>The Global Catalogue of Microorganisms (GCM) 10K type strain sequencing project: providing services to taxonomists for standard genome sequencing and annotation.</title>
        <authorList>
            <consortium name="The Broad Institute Genomics Platform"/>
            <consortium name="The Broad Institute Genome Sequencing Center for Infectious Disease"/>
            <person name="Wu L."/>
            <person name="Ma J."/>
        </authorList>
    </citation>
    <scope>NUCLEOTIDE SEQUENCE [LARGE SCALE GENOMIC DNA]</scope>
    <source>
        <strain evidence="7">SHR3</strain>
    </source>
</reference>
<dbReference type="InterPro" id="IPR039552">
    <property type="entry name" value="IS66_C"/>
</dbReference>
<dbReference type="Pfam" id="PF13817">
    <property type="entry name" value="DDE_Tnp_IS66_C"/>
    <property type="match status" value="1"/>
</dbReference>
<feature type="domain" description="Transposase IS66 zinc-finger binding" evidence="3">
    <location>
        <begin position="130"/>
        <end position="171"/>
    </location>
</feature>
<dbReference type="InterPro" id="IPR004291">
    <property type="entry name" value="Transposase_IS66_central"/>
</dbReference>
<name>A0ABW1AYR7_9RHOO</name>
<feature type="domain" description="Transposase IS66 C-terminal" evidence="5">
    <location>
        <begin position="480"/>
        <end position="518"/>
    </location>
</feature>
<dbReference type="InterPro" id="IPR052344">
    <property type="entry name" value="Transposase-related"/>
</dbReference>
<feature type="non-terminal residue" evidence="6">
    <location>
        <position position="519"/>
    </location>
</feature>
<organism evidence="6 7">
    <name type="scientific">Thauera sinica</name>
    <dbReference type="NCBI Taxonomy" id="2665146"/>
    <lineage>
        <taxon>Bacteria</taxon>
        <taxon>Pseudomonadati</taxon>
        <taxon>Pseudomonadota</taxon>
        <taxon>Betaproteobacteria</taxon>
        <taxon>Rhodocyclales</taxon>
        <taxon>Zoogloeaceae</taxon>
        <taxon>Thauera</taxon>
    </lineage>
</organism>
<evidence type="ECO:0000313" key="7">
    <source>
        <dbReference type="Proteomes" id="UP001595974"/>
    </source>
</evidence>
<evidence type="ECO:0000259" key="4">
    <source>
        <dbReference type="Pfam" id="PF13007"/>
    </source>
</evidence>
<dbReference type="EMBL" id="JBHSOG010000125">
    <property type="protein sequence ID" value="MFC5772380.1"/>
    <property type="molecule type" value="Genomic_DNA"/>
</dbReference>
<dbReference type="Pfam" id="PF13005">
    <property type="entry name" value="zf-IS66"/>
    <property type="match status" value="1"/>
</dbReference>
<evidence type="ECO:0000259" key="3">
    <source>
        <dbReference type="Pfam" id="PF13005"/>
    </source>
</evidence>